<evidence type="ECO:0000256" key="3">
    <source>
        <dbReference type="ARBA" id="ARBA00011738"/>
    </source>
</evidence>
<dbReference type="InterPro" id="IPR013149">
    <property type="entry name" value="ADH-like_C"/>
</dbReference>
<feature type="domain" description="Enoyl reductase (ER)" evidence="12">
    <location>
        <begin position="12"/>
        <end position="343"/>
    </location>
</feature>
<keyword evidence="6 11" id="KW-0862">Zinc</keyword>
<dbReference type="InterPro" id="IPR013154">
    <property type="entry name" value="ADH-like_N"/>
</dbReference>
<dbReference type="EC" id="1.1.1.2" evidence="9"/>
<dbReference type="STRING" id="1314777.A0A165AD41"/>
<dbReference type="PROSITE" id="PS00059">
    <property type="entry name" value="ADH_ZINC"/>
    <property type="match status" value="1"/>
</dbReference>
<comment type="catalytic activity">
    <reaction evidence="10">
        <text>a primary alcohol + NADP(+) = an aldehyde + NADPH + H(+)</text>
        <dbReference type="Rhea" id="RHEA:15937"/>
        <dbReference type="ChEBI" id="CHEBI:15378"/>
        <dbReference type="ChEBI" id="CHEBI:15734"/>
        <dbReference type="ChEBI" id="CHEBI:17478"/>
        <dbReference type="ChEBI" id="CHEBI:57783"/>
        <dbReference type="ChEBI" id="CHEBI:58349"/>
        <dbReference type="EC" id="1.1.1.2"/>
    </reaction>
    <physiologicalReaction direction="left-to-right" evidence="10">
        <dbReference type="Rhea" id="RHEA:15938"/>
    </physiologicalReaction>
    <physiologicalReaction direction="right-to-left" evidence="10">
        <dbReference type="Rhea" id="RHEA:15939"/>
    </physiologicalReaction>
</comment>
<keyword evidence="14" id="KW-1185">Reference proteome</keyword>
<dbReference type="Gene3D" id="3.40.50.720">
    <property type="entry name" value="NAD(P)-binding Rossmann-like Domain"/>
    <property type="match status" value="1"/>
</dbReference>
<dbReference type="SUPFAM" id="SSF51735">
    <property type="entry name" value="NAD(P)-binding Rossmann-fold domains"/>
    <property type="match status" value="1"/>
</dbReference>
<dbReference type="PANTHER" id="PTHR42683">
    <property type="entry name" value="ALDEHYDE REDUCTASE"/>
    <property type="match status" value="1"/>
</dbReference>
<dbReference type="GO" id="GO:0006066">
    <property type="term" value="P:alcohol metabolic process"/>
    <property type="evidence" value="ECO:0007669"/>
    <property type="project" value="UniProtKB-ARBA"/>
</dbReference>
<evidence type="ECO:0000256" key="11">
    <source>
        <dbReference type="RuleBase" id="RU361277"/>
    </source>
</evidence>
<dbReference type="AlphaFoldDB" id="A0A165AD41"/>
<dbReference type="InterPro" id="IPR029752">
    <property type="entry name" value="D-isomer_DH_CS1"/>
</dbReference>
<proteinExistence type="inferred from homology"/>
<evidence type="ECO:0000256" key="1">
    <source>
        <dbReference type="ARBA" id="ARBA00001947"/>
    </source>
</evidence>
<dbReference type="CDD" id="cd05283">
    <property type="entry name" value="CAD1"/>
    <property type="match status" value="1"/>
</dbReference>
<keyword evidence="7" id="KW-0521">NADP</keyword>
<dbReference type="InterPro" id="IPR047109">
    <property type="entry name" value="CAD-like"/>
</dbReference>
<dbReference type="EMBL" id="KV419394">
    <property type="protein sequence ID" value="KZS98813.1"/>
    <property type="molecule type" value="Genomic_DNA"/>
</dbReference>
<dbReference type="Pfam" id="PF08240">
    <property type="entry name" value="ADH_N"/>
    <property type="match status" value="1"/>
</dbReference>
<evidence type="ECO:0000256" key="9">
    <source>
        <dbReference type="ARBA" id="ARBA00024074"/>
    </source>
</evidence>
<keyword evidence="8" id="KW-0560">Oxidoreductase</keyword>
<gene>
    <name evidence="13" type="ORF">SISNIDRAFT_447634</name>
</gene>
<dbReference type="InterPro" id="IPR020843">
    <property type="entry name" value="ER"/>
</dbReference>
<evidence type="ECO:0000256" key="6">
    <source>
        <dbReference type="ARBA" id="ARBA00022833"/>
    </source>
</evidence>
<dbReference type="GO" id="GO:0008270">
    <property type="term" value="F:zinc ion binding"/>
    <property type="evidence" value="ECO:0007669"/>
    <property type="project" value="InterPro"/>
</dbReference>
<keyword evidence="4" id="KW-0597">Phosphoprotein</keyword>
<evidence type="ECO:0000313" key="14">
    <source>
        <dbReference type="Proteomes" id="UP000076722"/>
    </source>
</evidence>
<evidence type="ECO:0000256" key="10">
    <source>
        <dbReference type="ARBA" id="ARBA00050997"/>
    </source>
</evidence>
<organism evidence="13 14">
    <name type="scientific">Sistotremastrum niveocremeum HHB9708</name>
    <dbReference type="NCBI Taxonomy" id="1314777"/>
    <lineage>
        <taxon>Eukaryota</taxon>
        <taxon>Fungi</taxon>
        <taxon>Dikarya</taxon>
        <taxon>Basidiomycota</taxon>
        <taxon>Agaricomycotina</taxon>
        <taxon>Agaricomycetes</taxon>
        <taxon>Sistotremastrales</taxon>
        <taxon>Sistotremastraceae</taxon>
        <taxon>Sertulicium</taxon>
        <taxon>Sertulicium niveocremeum</taxon>
    </lineage>
</organism>
<dbReference type="SMART" id="SM00829">
    <property type="entry name" value="PKS_ER"/>
    <property type="match status" value="1"/>
</dbReference>
<keyword evidence="5 11" id="KW-0479">Metal-binding</keyword>
<protein>
    <recommendedName>
        <fullName evidence="9">alcohol dehydrogenase (NADP(+))</fullName>
        <ecNumber evidence="9">1.1.1.2</ecNumber>
    </recommendedName>
</protein>
<sequence>MEFKGYAIKDTKHYTDFEVIPFTPKTFTEDDVEIAISHCGVCGSDVHTVTGGWGEPELPLIVGHEIVGKVTRVGKNVKDLKVGDRAGVGAQCLSCMDCRACKTDNENYCPGMIHTYGSKFADGIKTMGGYSTGIIAHTQFVFPIPDEVESRHACSMLCAGLTVFSPLIRNGCGPGKKVGVVGLGGLGHYALLFAKALGAEVYVFSHSANKEGDAKKMGADHYINTSAEGFAKSYANTLDLIVSTSNAKNMPIQEYLSMLWVHGSFITVGLPEDPLPSMMAFDLLNNGCKLGGSHIGSKVEALQMLDLAAKKNIKPWITELPMKEAGKAIEGVKNGSVRYRYVLTQDLA</sequence>
<evidence type="ECO:0000259" key="12">
    <source>
        <dbReference type="SMART" id="SM00829"/>
    </source>
</evidence>
<dbReference type="GO" id="GO:0008106">
    <property type="term" value="F:alcohol dehydrogenase (NADP+) activity"/>
    <property type="evidence" value="ECO:0007669"/>
    <property type="project" value="UniProtKB-EC"/>
</dbReference>
<dbReference type="Proteomes" id="UP000076722">
    <property type="component" value="Unassembled WGS sequence"/>
</dbReference>
<comment type="cofactor">
    <cofactor evidence="1 11">
        <name>Zn(2+)</name>
        <dbReference type="ChEBI" id="CHEBI:29105"/>
    </cofactor>
</comment>
<dbReference type="PROSITE" id="PS00065">
    <property type="entry name" value="D_2_HYDROXYACID_DH_1"/>
    <property type="match status" value="1"/>
</dbReference>
<dbReference type="Gene3D" id="3.90.180.10">
    <property type="entry name" value="Medium-chain alcohol dehydrogenases, catalytic domain"/>
    <property type="match status" value="1"/>
</dbReference>
<dbReference type="InterPro" id="IPR011032">
    <property type="entry name" value="GroES-like_sf"/>
</dbReference>
<dbReference type="InterPro" id="IPR036291">
    <property type="entry name" value="NAD(P)-bd_dom_sf"/>
</dbReference>
<name>A0A165AD41_9AGAM</name>
<evidence type="ECO:0000313" key="13">
    <source>
        <dbReference type="EMBL" id="KZS98813.1"/>
    </source>
</evidence>
<dbReference type="OrthoDB" id="1879366at2759"/>
<dbReference type="FunFam" id="3.40.50.720:FF:000158">
    <property type="entry name" value="Zinc-binding alcohol dehydrogenase"/>
    <property type="match status" value="1"/>
</dbReference>
<evidence type="ECO:0000256" key="4">
    <source>
        <dbReference type="ARBA" id="ARBA00022553"/>
    </source>
</evidence>
<reference evidence="13 14" key="1">
    <citation type="journal article" date="2016" name="Mol. Biol. Evol.">
        <title>Comparative Genomics of Early-Diverging Mushroom-Forming Fungi Provides Insights into the Origins of Lignocellulose Decay Capabilities.</title>
        <authorList>
            <person name="Nagy L.G."/>
            <person name="Riley R."/>
            <person name="Tritt A."/>
            <person name="Adam C."/>
            <person name="Daum C."/>
            <person name="Floudas D."/>
            <person name="Sun H."/>
            <person name="Yadav J.S."/>
            <person name="Pangilinan J."/>
            <person name="Larsson K.H."/>
            <person name="Matsuura K."/>
            <person name="Barry K."/>
            <person name="Labutti K."/>
            <person name="Kuo R."/>
            <person name="Ohm R.A."/>
            <person name="Bhattacharya S.S."/>
            <person name="Shirouzu T."/>
            <person name="Yoshinaga Y."/>
            <person name="Martin F.M."/>
            <person name="Grigoriev I.V."/>
            <person name="Hibbett D.S."/>
        </authorList>
    </citation>
    <scope>NUCLEOTIDE SEQUENCE [LARGE SCALE GENOMIC DNA]</scope>
    <source>
        <strain evidence="13 14">HHB9708</strain>
    </source>
</reference>
<dbReference type="SUPFAM" id="SSF50129">
    <property type="entry name" value="GroES-like"/>
    <property type="match status" value="1"/>
</dbReference>
<evidence type="ECO:0000256" key="2">
    <source>
        <dbReference type="ARBA" id="ARBA00008072"/>
    </source>
</evidence>
<evidence type="ECO:0000256" key="7">
    <source>
        <dbReference type="ARBA" id="ARBA00022857"/>
    </source>
</evidence>
<dbReference type="Pfam" id="PF00107">
    <property type="entry name" value="ADH_zinc_N"/>
    <property type="match status" value="1"/>
</dbReference>
<accession>A0A165AD41</accession>
<evidence type="ECO:0000256" key="5">
    <source>
        <dbReference type="ARBA" id="ARBA00022723"/>
    </source>
</evidence>
<comment type="subunit">
    <text evidence="3">Homodimer.</text>
</comment>
<evidence type="ECO:0000256" key="8">
    <source>
        <dbReference type="ARBA" id="ARBA00023002"/>
    </source>
</evidence>
<dbReference type="InterPro" id="IPR002328">
    <property type="entry name" value="ADH_Zn_CS"/>
</dbReference>
<comment type="similarity">
    <text evidence="2 11">Belongs to the zinc-containing alcohol dehydrogenase family.</text>
</comment>